<dbReference type="KEGG" id="vg:25392257"/>
<keyword evidence="6" id="KW-0347">Helicase</keyword>
<dbReference type="EMBL" id="KT159937">
    <property type="protein sequence ID" value="AKR04214.1"/>
    <property type="molecule type" value="Genomic_DNA"/>
</dbReference>
<dbReference type="RefSeq" id="YP_009162462.1">
    <property type="nucleotide sequence ID" value="NC_027707.1"/>
</dbReference>
<evidence type="ECO:0000259" key="5">
    <source>
        <dbReference type="PROSITE" id="PS51192"/>
    </source>
</evidence>
<dbReference type="SMART" id="SM00487">
    <property type="entry name" value="DEXDc"/>
    <property type="match status" value="1"/>
</dbReference>
<keyword evidence="4" id="KW-0804">Transcription</keyword>
<evidence type="ECO:0000256" key="1">
    <source>
        <dbReference type="ARBA" id="ARBA00004328"/>
    </source>
</evidence>
<dbReference type="Pfam" id="PF04851">
    <property type="entry name" value="ResIII"/>
    <property type="match status" value="1"/>
</dbReference>
<dbReference type="GO" id="GO:0004386">
    <property type="term" value="F:helicase activity"/>
    <property type="evidence" value="ECO:0007669"/>
    <property type="project" value="UniProtKB-KW"/>
</dbReference>
<keyword evidence="6" id="KW-0067">ATP-binding</keyword>
<evidence type="ECO:0000313" key="6">
    <source>
        <dbReference type="EMBL" id="AKR04214.1"/>
    </source>
</evidence>
<dbReference type="GO" id="GO:0044423">
    <property type="term" value="C:virion component"/>
    <property type="evidence" value="ECO:0007669"/>
    <property type="project" value="UniProtKB-KW"/>
</dbReference>
<dbReference type="GO" id="GO:0016787">
    <property type="term" value="F:hydrolase activity"/>
    <property type="evidence" value="ECO:0007669"/>
    <property type="project" value="UniProtKB-KW"/>
</dbReference>
<keyword evidence="7" id="KW-1185">Reference proteome</keyword>
<dbReference type="OrthoDB" id="1135at10239"/>
<reference evidence="6 7" key="1">
    <citation type="journal article" date="2015" name="J. Virol.">
        <title>Salmon gill poxvirus, the deepest representative of the Chordopoxvirinae.</title>
        <authorList>
            <person name="Gjessing M.C."/>
            <person name="Yutin N."/>
            <person name="Tengs T."/>
            <person name="Senkevich T."/>
            <person name="Koonin E.V."/>
            <person name="Ronning H.P."/>
            <person name="Alarson M."/>
            <person name="Ylving S."/>
            <person name="Lie K.-I."/>
            <person name="Saure B."/>
            <person name="Tran L."/>
            <person name="Moss B."/>
            <person name="Dale O.B."/>
        </authorList>
    </citation>
    <scope>NUCLEOTIDE SEQUENCE [LARGE SCALE GENOMIC DNA]</scope>
    <source>
        <strain evidence="6">2012-04-F277-L3G</strain>
    </source>
</reference>
<dbReference type="PROSITE" id="PS51192">
    <property type="entry name" value="HELICASE_ATP_BIND_1"/>
    <property type="match status" value="1"/>
</dbReference>
<evidence type="ECO:0000313" key="7">
    <source>
        <dbReference type="Proteomes" id="UP000105007"/>
    </source>
</evidence>
<dbReference type="InterPro" id="IPR001650">
    <property type="entry name" value="Helicase_C-like"/>
</dbReference>
<comment type="subcellular location">
    <subcellularLocation>
        <location evidence="1">Virion</location>
    </subcellularLocation>
</comment>
<organism evidence="6 7">
    <name type="scientific">Salmon gill poxvirus</name>
    <dbReference type="NCBI Taxonomy" id="1680908"/>
    <lineage>
        <taxon>Viruses</taxon>
        <taxon>Varidnaviria</taxon>
        <taxon>Bamfordvirae</taxon>
        <taxon>Nucleocytoviricota</taxon>
        <taxon>Pokkesviricetes</taxon>
        <taxon>Chitovirales</taxon>
        <taxon>Poxviridae</taxon>
        <taxon>Chordopoxvirinae</taxon>
        <taxon>Salmonpoxvirus</taxon>
        <taxon>Salmonpoxvirus gillpox</taxon>
        <taxon>Salmon gillpox virus</taxon>
    </lineage>
</organism>
<dbReference type="SUPFAM" id="SSF52540">
    <property type="entry name" value="P-loop containing nucleoside triphosphate hydrolases"/>
    <property type="match status" value="2"/>
</dbReference>
<evidence type="ECO:0000256" key="4">
    <source>
        <dbReference type="ARBA" id="ARBA00023163"/>
    </source>
</evidence>
<dbReference type="InterPro" id="IPR027417">
    <property type="entry name" value="P-loop_NTPase"/>
</dbReference>
<dbReference type="GeneID" id="25392257"/>
<keyword evidence="6" id="KW-0547">Nucleotide-binding</keyword>
<keyword evidence="2" id="KW-0378">Hydrolase</keyword>
<dbReference type="Proteomes" id="UP000105007">
    <property type="component" value="Segment"/>
</dbReference>
<gene>
    <name evidence="6" type="ORF">SGPV090</name>
</gene>
<dbReference type="InterPro" id="IPR014001">
    <property type="entry name" value="Helicase_ATP-bd"/>
</dbReference>
<dbReference type="Pfam" id="PF00271">
    <property type="entry name" value="Helicase_C"/>
    <property type="match status" value="1"/>
</dbReference>
<sequence length="736" mass="84030">MNSTVLKILENAQKNNHSRLTILPHQMATVDFALKTIIDNKMSAMIFHDMGSGKTFVALIFALLISTEKNVVIILPNNNILEIWQSKIYQVQSLIGCPCDMDKIKMYSISTFILLKSTNDEIDTNKIMDCQDSVFIVDEAHIIFGNATGKFLLTIKQKTNVLFMLLTGSPISNTPKALVHIIRLMTGSDISPPKLINQKTKIIHISLNETGKELLESLLKGQISYYKNNGESIPTPKYIGQPVLNIPMIQCPMENIQEVDYDKTREMSSNEMFETMVVNVSMCALGQIFLYKVDNFINNLAFTSLLPNLKSNDGLLTGQDLVTLDISSKFKYFMKYILTEGIEKPEKHLIYFSNATYGTLIIRSIMLANGINEYKGANAKDPICFVCKHKKTCVECLFITFTILTSRVNESITPTLEVFNTRKNKHGHFISLLFASYALGQSYTLKEVKNLWFLTIPDTYSQYTQIIGRAIRKFSYENPNEEVKIRILSCVPKKYKHKQLKPDMTDEEIDKLPFDIKKQYYLESKSNESSKIYSIFQGISKQYKDPVHKNLWRTMVVELLRIYFKSHPRVKRTDSKFMTFMTFPGPDLETLNKIITELLDAHVQILNDIFGSCLLYYPWGNDEIITVPIQLTLPKHCISIPLTKEENIVLTRDSTGIEVSLLVSKSTGKMLKYSLDGKNIVVNTVNISKNALLIICEKLKITLPAKHTKKNTLNLIEAKLTELQTKNPHLKYIEYK</sequence>
<dbReference type="Gene3D" id="3.40.50.300">
    <property type="entry name" value="P-loop containing nucleotide triphosphate hydrolases"/>
    <property type="match status" value="1"/>
</dbReference>
<feature type="domain" description="Helicase ATP-binding" evidence="5">
    <location>
        <begin position="35"/>
        <end position="188"/>
    </location>
</feature>
<protein>
    <submittedName>
        <fullName evidence="6">DEAD/SNF2-like helicase</fullName>
    </submittedName>
</protein>
<evidence type="ECO:0000256" key="3">
    <source>
        <dbReference type="ARBA" id="ARBA00022844"/>
    </source>
</evidence>
<dbReference type="InterPro" id="IPR006935">
    <property type="entry name" value="Helicase/UvrB_N"/>
</dbReference>
<keyword evidence="3" id="KW-0946">Virion</keyword>
<dbReference type="GO" id="GO:0005524">
    <property type="term" value="F:ATP binding"/>
    <property type="evidence" value="ECO:0007669"/>
    <property type="project" value="InterPro"/>
</dbReference>
<accession>A0A0H4YFJ6</accession>
<evidence type="ECO:0000256" key="2">
    <source>
        <dbReference type="ARBA" id="ARBA00022801"/>
    </source>
</evidence>
<dbReference type="GO" id="GO:0003677">
    <property type="term" value="F:DNA binding"/>
    <property type="evidence" value="ECO:0007669"/>
    <property type="project" value="InterPro"/>
</dbReference>
<name>A0A0H4YFJ6_9POXV</name>
<proteinExistence type="predicted"/>